<dbReference type="Proteomes" id="UP000807769">
    <property type="component" value="Unassembled WGS sequence"/>
</dbReference>
<dbReference type="Gene3D" id="1.25.10.10">
    <property type="entry name" value="Leucine-rich Repeat Variant"/>
    <property type="match status" value="1"/>
</dbReference>
<dbReference type="AlphaFoldDB" id="A0A9P7E6V0"/>
<evidence type="ECO:0000313" key="5">
    <source>
        <dbReference type="Proteomes" id="UP000807769"/>
    </source>
</evidence>
<keyword evidence="1" id="KW-0677">Repeat</keyword>
<dbReference type="Pfam" id="PF22646">
    <property type="entry name" value="PPP2R1A-like_HEAT"/>
    <property type="match status" value="1"/>
</dbReference>
<reference evidence="4" key="1">
    <citation type="journal article" date="2020" name="New Phytol.">
        <title>Comparative genomics reveals dynamic genome evolution in host specialist ectomycorrhizal fungi.</title>
        <authorList>
            <person name="Lofgren L.A."/>
            <person name="Nguyen N.H."/>
            <person name="Vilgalys R."/>
            <person name="Ruytinx J."/>
            <person name="Liao H.L."/>
            <person name="Branco S."/>
            <person name="Kuo A."/>
            <person name="LaButti K."/>
            <person name="Lipzen A."/>
            <person name="Andreopoulos W."/>
            <person name="Pangilinan J."/>
            <person name="Riley R."/>
            <person name="Hundley H."/>
            <person name="Na H."/>
            <person name="Barry K."/>
            <person name="Grigoriev I.V."/>
            <person name="Stajich J.E."/>
            <person name="Kennedy P.G."/>
        </authorList>
    </citation>
    <scope>NUCLEOTIDE SEQUENCE</scope>
    <source>
        <strain evidence="4">MN1</strain>
    </source>
</reference>
<feature type="domain" description="Phosphatase PP2A regulatory subunit A/Splicing factor 3B subunit 1-like HEAT repeat" evidence="3">
    <location>
        <begin position="350"/>
        <end position="393"/>
    </location>
</feature>
<gene>
    <name evidence="4" type="ORF">BJ212DRAFT_1301259</name>
</gene>
<feature type="compositionally biased region" description="Low complexity" evidence="2">
    <location>
        <begin position="138"/>
        <end position="156"/>
    </location>
</feature>
<proteinExistence type="predicted"/>
<keyword evidence="5" id="KW-1185">Reference proteome</keyword>
<dbReference type="GeneID" id="64627120"/>
<comment type="caution">
    <text evidence="4">The sequence shown here is derived from an EMBL/GenBank/DDBJ whole genome shotgun (WGS) entry which is preliminary data.</text>
</comment>
<protein>
    <recommendedName>
        <fullName evidence="3">Phosphatase PP2A regulatory subunit A/Splicing factor 3B subunit 1-like HEAT repeat domain-containing protein</fullName>
    </recommendedName>
</protein>
<sequence>MTIPPHGGTDLWFQDESLQNFIAGATKYYLGPPIIQVPVATIWQMHLPQTIKFTREKGYDIKPGDVIEVAHSPEYQMKGIVQVIGQEVFMVRGDQKGFQAMLYGIGSGNCTIAINGQARTTLKCQDVVTRCITPPHVSVPSNSSSSVGTDSNPSSSQWTAWNVSQDINVANNPLSAADLSSLKSDPWTVDAQDIQDSINARVEKLKDNGPLPWFMSKEFSSHFLTYHAMFTVSPSFSHAKFYKCLEFWTPLVWVDTNGLQVIFVENTSKTPANIKVVDFQLQLVVYGLPIYCRLQFNDEDSGCSLTIEDVIIIVKQLTPLEVKEQLLKQIRHSAMAPTYFNELAEAISTELVREELIGQCVQLLKDNEAEACTAAADQILGFSKLLEKKVILAHHHAFGLALLLGRDATIEHLLSLSLHLLKVKFWLNVIIIDIKLLSDSLPIIIELAKNKPWNLCMSWLGDTVFSICEFAPMNLKKLTEVFNVDWAKVQIVPKVMDME</sequence>
<evidence type="ECO:0000256" key="1">
    <source>
        <dbReference type="ARBA" id="ARBA00022737"/>
    </source>
</evidence>
<name>A0A9P7E6V0_9AGAM</name>
<dbReference type="OrthoDB" id="28901at2759"/>
<dbReference type="EMBL" id="JABBWG010000025">
    <property type="protein sequence ID" value="KAG1812761.1"/>
    <property type="molecule type" value="Genomic_DNA"/>
</dbReference>
<feature type="region of interest" description="Disordered" evidence="2">
    <location>
        <begin position="138"/>
        <end position="157"/>
    </location>
</feature>
<accession>A0A9P7E6V0</accession>
<dbReference type="InterPro" id="IPR054573">
    <property type="entry name" value="PP2A/SF3B1-like_HEAT"/>
</dbReference>
<organism evidence="4 5">
    <name type="scientific">Suillus subaureus</name>
    <dbReference type="NCBI Taxonomy" id="48587"/>
    <lineage>
        <taxon>Eukaryota</taxon>
        <taxon>Fungi</taxon>
        <taxon>Dikarya</taxon>
        <taxon>Basidiomycota</taxon>
        <taxon>Agaricomycotina</taxon>
        <taxon>Agaricomycetes</taxon>
        <taxon>Agaricomycetidae</taxon>
        <taxon>Boletales</taxon>
        <taxon>Suillineae</taxon>
        <taxon>Suillaceae</taxon>
        <taxon>Suillus</taxon>
    </lineage>
</organism>
<evidence type="ECO:0000256" key="2">
    <source>
        <dbReference type="SAM" id="MobiDB-lite"/>
    </source>
</evidence>
<dbReference type="InterPro" id="IPR011989">
    <property type="entry name" value="ARM-like"/>
</dbReference>
<evidence type="ECO:0000259" key="3">
    <source>
        <dbReference type="Pfam" id="PF22646"/>
    </source>
</evidence>
<dbReference type="RefSeq" id="XP_041190784.1">
    <property type="nucleotide sequence ID" value="XM_041333103.1"/>
</dbReference>
<evidence type="ECO:0000313" key="4">
    <source>
        <dbReference type="EMBL" id="KAG1812761.1"/>
    </source>
</evidence>